<proteinExistence type="predicted"/>
<dbReference type="GO" id="GO:0015627">
    <property type="term" value="C:type II protein secretion system complex"/>
    <property type="evidence" value="ECO:0007669"/>
    <property type="project" value="TreeGrafter"/>
</dbReference>
<accession>A0A1I4STB4</accession>
<dbReference type="GO" id="GO:0003677">
    <property type="term" value="F:DNA binding"/>
    <property type="evidence" value="ECO:0007669"/>
    <property type="project" value="InterPro"/>
</dbReference>
<dbReference type="EMBL" id="FOUI01000011">
    <property type="protein sequence ID" value="SFM67553.1"/>
    <property type="molecule type" value="Genomic_DNA"/>
</dbReference>
<protein>
    <submittedName>
        <fullName evidence="3">Competence protein ComEA</fullName>
    </submittedName>
</protein>
<feature type="domain" description="Helix-hairpin-helix DNA-binding motif class 1" evidence="2">
    <location>
        <begin position="42"/>
        <end position="61"/>
    </location>
</feature>
<evidence type="ECO:0000313" key="4">
    <source>
        <dbReference type="Proteomes" id="UP000243629"/>
    </source>
</evidence>
<dbReference type="PANTHER" id="PTHR21180:SF32">
    <property type="entry name" value="ENDONUCLEASE_EXONUCLEASE_PHOSPHATASE FAMILY DOMAIN-CONTAINING PROTEIN 1"/>
    <property type="match status" value="1"/>
</dbReference>
<gene>
    <name evidence="3" type="ORF">SAMN05216217_11156</name>
</gene>
<dbReference type="SMART" id="SM00278">
    <property type="entry name" value="HhH1"/>
    <property type="match status" value="2"/>
</dbReference>
<name>A0A1I4STB4_9GAMM</name>
<evidence type="ECO:0000313" key="3">
    <source>
        <dbReference type="EMBL" id="SFM67553.1"/>
    </source>
</evidence>
<dbReference type="InterPro" id="IPR004509">
    <property type="entry name" value="Competence_ComEA_HhH"/>
</dbReference>
<dbReference type="STRING" id="1720063.SAMN05216217_11156"/>
<dbReference type="Gene3D" id="1.10.150.280">
    <property type="entry name" value="AF1531-like domain"/>
    <property type="match status" value="1"/>
</dbReference>
<sequence length="95" mass="10034">MSNHLSRTLRAFFLTLFTLLCVPAFAEGTHPSVNINAASAAELAEVLQGVGQAKAEAIVAYRETNGSFTSAQSLADVKGIGAATVERNLQRISLE</sequence>
<feature type="domain" description="Helix-hairpin-helix DNA-binding motif class 1" evidence="2">
    <location>
        <begin position="72"/>
        <end position="91"/>
    </location>
</feature>
<reference evidence="4" key="1">
    <citation type="submission" date="2016-10" db="EMBL/GenBank/DDBJ databases">
        <authorList>
            <person name="Varghese N."/>
            <person name="Submissions S."/>
        </authorList>
    </citation>
    <scope>NUCLEOTIDE SEQUENCE [LARGE SCALE GENOMIC DNA]</scope>
    <source>
        <strain evidence="4">DSM 24213</strain>
    </source>
</reference>
<keyword evidence="1" id="KW-0732">Signal</keyword>
<keyword evidence="4" id="KW-1185">Reference proteome</keyword>
<dbReference type="Pfam" id="PF12836">
    <property type="entry name" value="HHH_3"/>
    <property type="match status" value="1"/>
</dbReference>
<dbReference type="NCBIfam" id="TIGR00426">
    <property type="entry name" value="competence protein ComEA helix-hairpin-helix repeat region"/>
    <property type="match status" value="1"/>
</dbReference>
<dbReference type="PANTHER" id="PTHR21180">
    <property type="entry name" value="ENDONUCLEASE/EXONUCLEASE/PHOSPHATASE FAMILY DOMAIN-CONTAINING PROTEIN 1"/>
    <property type="match status" value="1"/>
</dbReference>
<feature type="chain" id="PRO_5017222670" evidence="1">
    <location>
        <begin position="27"/>
        <end position="95"/>
    </location>
</feature>
<dbReference type="InterPro" id="IPR051675">
    <property type="entry name" value="Endo/Exo/Phosphatase_dom_1"/>
</dbReference>
<dbReference type="RefSeq" id="WP_093476706.1">
    <property type="nucleotide sequence ID" value="NZ_FOUI01000011.1"/>
</dbReference>
<dbReference type="InterPro" id="IPR003583">
    <property type="entry name" value="Hlx-hairpin-Hlx_DNA-bd_motif"/>
</dbReference>
<dbReference type="OrthoDB" id="7510573at2"/>
<dbReference type="AlphaFoldDB" id="A0A1I4STB4"/>
<feature type="signal peptide" evidence="1">
    <location>
        <begin position="1"/>
        <end position="26"/>
    </location>
</feature>
<dbReference type="GO" id="GO:0006281">
    <property type="term" value="P:DNA repair"/>
    <property type="evidence" value="ECO:0007669"/>
    <property type="project" value="InterPro"/>
</dbReference>
<evidence type="ECO:0000259" key="2">
    <source>
        <dbReference type="SMART" id="SM00278"/>
    </source>
</evidence>
<dbReference type="GO" id="GO:0015628">
    <property type="term" value="P:protein secretion by the type II secretion system"/>
    <property type="evidence" value="ECO:0007669"/>
    <property type="project" value="TreeGrafter"/>
</dbReference>
<dbReference type="Proteomes" id="UP000243629">
    <property type="component" value="Unassembled WGS sequence"/>
</dbReference>
<organism evidence="3 4">
    <name type="scientific">Halopseudomonas yangmingensis</name>
    <dbReference type="NCBI Taxonomy" id="1720063"/>
    <lineage>
        <taxon>Bacteria</taxon>
        <taxon>Pseudomonadati</taxon>
        <taxon>Pseudomonadota</taxon>
        <taxon>Gammaproteobacteria</taxon>
        <taxon>Pseudomonadales</taxon>
        <taxon>Pseudomonadaceae</taxon>
        <taxon>Halopseudomonas</taxon>
    </lineage>
</organism>
<dbReference type="InterPro" id="IPR010994">
    <property type="entry name" value="RuvA_2-like"/>
</dbReference>
<evidence type="ECO:0000256" key="1">
    <source>
        <dbReference type="SAM" id="SignalP"/>
    </source>
</evidence>
<dbReference type="SUPFAM" id="SSF47781">
    <property type="entry name" value="RuvA domain 2-like"/>
    <property type="match status" value="1"/>
</dbReference>